<evidence type="ECO:0000313" key="2">
    <source>
        <dbReference type="Proteomes" id="UP000634136"/>
    </source>
</evidence>
<proteinExistence type="predicted"/>
<dbReference type="AlphaFoldDB" id="A0A834WQE1"/>
<dbReference type="Proteomes" id="UP000634136">
    <property type="component" value="Unassembled WGS sequence"/>
</dbReference>
<name>A0A834WQE1_9FABA</name>
<protein>
    <submittedName>
        <fullName evidence="1">U-box domain-containing protein</fullName>
    </submittedName>
</protein>
<dbReference type="EMBL" id="JAAIUW010000006">
    <property type="protein sequence ID" value="KAF7825499.1"/>
    <property type="molecule type" value="Genomic_DNA"/>
</dbReference>
<gene>
    <name evidence="1" type="ORF">G2W53_016663</name>
</gene>
<reference evidence="1" key="1">
    <citation type="submission" date="2020-09" db="EMBL/GenBank/DDBJ databases">
        <title>Genome-Enabled Discovery of Anthraquinone Biosynthesis in Senna tora.</title>
        <authorList>
            <person name="Kang S.-H."/>
            <person name="Pandey R.P."/>
            <person name="Lee C.-M."/>
            <person name="Sim J.-S."/>
            <person name="Jeong J.-T."/>
            <person name="Choi B.-S."/>
            <person name="Jung M."/>
            <person name="Ginzburg D."/>
            <person name="Zhao K."/>
            <person name="Won S.Y."/>
            <person name="Oh T.-J."/>
            <person name="Yu Y."/>
            <person name="Kim N.-H."/>
            <person name="Lee O.R."/>
            <person name="Lee T.-H."/>
            <person name="Bashyal P."/>
            <person name="Kim T.-S."/>
            <person name="Lee W.-H."/>
            <person name="Kawkins C."/>
            <person name="Kim C.-K."/>
            <person name="Kim J.S."/>
            <person name="Ahn B.O."/>
            <person name="Rhee S.Y."/>
            <person name="Sohng J.K."/>
        </authorList>
    </citation>
    <scope>NUCLEOTIDE SEQUENCE</scope>
    <source>
        <tissue evidence="1">Leaf</tissue>
    </source>
</reference>
<dbReference type="PANTHER" id="PTHR33181">
    <property type="entry name" value="OS01G0778500 PROTEIN"/>
    <property type="match status" value="1"/>
</dbReference>
<comment type="caution">
    <text evidence="1">The sequence shown here is derived from an EMBL/GenBank/DDBJ whole genome shotgun (WGS) entry which is preliminary data.</text>
</comment>
<evidence type="ECO:0000313" key="1">
    <source>
        <dbReference type="EMBL" id="KAF7825499.1"/>
    </source>
</evidence>
<accession>A0A834WQE1</accession>
<sequence length="93" mass="11183">MEKLKGWKYFKHLSFCPTKSILLQITSQFRFKRKGQRNRLIDLYKDMESCGEYEDIRVMWRMIQSSSSSSSQYGCITKSRNRSSYLLFCFRPT</sequence>
<dbReference type="PANTHER" id="PTHR33181:SF15">
    <property type="entry name" value="PROTEIN FAR1-RELATED SEQUENCE"/>
    <property type="match status" value="1"/>
</dbReference>
<keyword evidence="2" id="KW-1185">Reference proteome</keyword>
<organism evidence="1 2">
    <name type="scientific">Senna tora</name>
    <dbReference type="NCBI Taxonomy" id="362788"/>
    <lineage>
        <taxon>Eukaryota</taxon>
        <taxon>Viridiplantae</taxon>
        <taxon>Streptophyta</taxon>
        <taxon>Embryophyta</taxon>
        <taxon>Tracheophyta</taxon>
        <taxon>Spermatophyta</taxon>
        <taxon>Magnoliopsida</taxon>
        <taxon>eudicotyledons</taxon>
        <taxon>Gunneridae</taxon>
        <taxon>Pentapetalae</taxon>
        <taxon>rosids</taxon>
        <taxon>fabids</taxon>
        <taxon>Fabales</taxon>
        <taxon>Fabaceae</taxon>
        <taxon>Caesalpinioideae</taxon>
        <taxon>Cassia clade</taxon>
        <taxon>Senna</taxon>
    </lineage>
</organism>
<dbReference type="OrthoDB" id="1620383at2759"/>